<comment type="function">
    <text evidence="1">Catalyzes an amino-pyrimidine hydrolysis reaction at the C5' of the pyrimidine moiety of thiamine compounds, a reaction that is part of a thiamine salvage pathway.</text>
</comment>
<dbReference type="Pfam" id="PF03070">
    <property type="entry name" value="TENA_THI-4"/>
    <property type="match status" value="1"/>
</dbReference>
<dbReference type="GO" id="GO:0009228">
    <property type="term" value="P:thiamine biosynthetic process"/>
    <property type="evidence" value="ECO:0007669"/>
    <property type="project" value="UniProtKB-KW"/>
</dbReference>
<dbReference type="NCBIfam" id="TIGR04306">
    <property type="entry name" value="salvage_TenA"/>
    <property type="match status" value="1"/>
</dbReference>
<keyword evidence="4" id="KW-1185">Reference proteome</keyword>
<dbReference type="GO" id="GO:0009229">
    <property type="term" value="P:thiamine diphosphate biosynthetic process"/>
    <property type="evidence" value="ECO:0007669"/>
    <property type="project" value="UniProtKB-UniPathway"/>
</dbReference>
<dbReference type="GO" id="GO:0050334">
    <property type="term" value="F:thiaminase activity"/>
    <property type="evidence" value="ECO:0007669"/>
    <property type="project" value="UniProtKB-EC"/>
</dbReference>
<keyword evidence="1" id="KW-0784">Thiamine biosynthesis</keyword>
<dbReference type="RefSeq" id="WP_092042376.1">
    <property type="nucleotide sequence ID" value="NZ_FOTK01000016.1"/>
</dbReference>
<evidence type="ECO:0000259" key="2">
    <source>
        <dbReference type="Pfam" id="PF03070"/>
    </source>
</evidence>
<dbReference type="PANTHER" id="PTHR43198">
    <property type="entry name" value="BIFUNCTIONAL TH2 PROTEIN"/>
    <property type="match status" value="1"/>
</dbReference>
<dbReference type="OrthoDB" id="34166at2"/>
<dbReference type="GO" id="GO:0005829">
    <property type="term" value="C:cytosol"/>
    <property type="evidence" value="ECO:0007669"/>
    <property type="project" value="TreeGrafter"/>
</dbReference>
<dbReference type="InterPro" id="IPR004305">
    <property type="entry name" value="Thiaminase-2/PQQC"/>
</dbReference>
<comment type="catalytic activity">
    <reaction evidence="1">
        <text>thiamine + H2O = 5-(2-hydroxyethyl)-4-methylthiazole + 4-amino-5-hydroxymethyl-2-methylpyrimidine + H(+)</text>
        <dbReference type="Rhea" id="RHEA:17509"/>
        <dbReference type="ChEBI" id="CHEBI:15377"/>
        <dbReference type="ChEBI" id="CHEBI:15378"/>
        <dbReference type="ChEBI" id="CHEBI:16892"/>
        <dbReference type="ChEBI" id="CHEBI:17957"/>
        <dbReference type="ChEBI" id="CHEBI:18385"/>
        <dbReference type="EC" id="3.5.99.2"/>
    </reaction>
</comment>
<proteinExistence type="inferred from homology"/>
<evidence type="ECO:0000313" key="3">
    <source>
        <dbReference type="EMBL" id="SFM00844.1"/>
    </source>
</evidence>
<reference evidence="4" key="1">
    <citation type="submission" date="2016-10" db="EMBL/GenBank/DDBJ databases">
        <authorList>
            <person name="Varghese N."/>
            <person name="Submissions S."/>
        </authorList>
    </citation>
    <scope>NUCLEOTIDE SEQUENCE [LARGE SCALE GENOMIC DNA]</scope>
    <source>
        <strain evidence="4">BL36</strain>
    </source>
</reference>
<gene>
    <name evidence="3" type="ORF">SAMN05192568_101656</name>
</gene>
<dbReference type="EMBL" id="FOTK01000016">
    <property type="protein sequence ID" value="SFM00844.1"/>
    <property type="molecule type" value="Genomic_DNA"/>
</dbReference>
<dbReference type="InterPro" id="IPR016084">
    <property type="entry name" value="Haem_Oase-like_multi-hlx"/>
</dbReference>
<keyword evidence="1" id="KW-0378">Hydrolase</keyword>
<dbReference type="Proteomes" id="UP000199048">
    <property type="component" value="Unassembled WGS sequence"/>
</dbReference>
<dbReference type="AlphaFoldDB" id="A0A1I4MC62"/>
<dbReference type="SUPFAM" id="SSF48613">
    <property type="entry name" value="Heme oxygenase-like"/>
    <property type="match status" value="1"/>
</dbReference>
<protein>
    <recommendedName>
        <fullName evidence="1">Aminopyrimidine aminohydrolase</fullName>
        <ecNumber evidence="1">3.5.99.2</ecNumber>
    </recommendedName>
</protein>
<dbReference type="UniPathway" id="UPA00060"/>
<sequence length="228" mass="24949">MTDGDGGPNAFSQAAWVRNAAAYETIRTMPFNAELGAGTLRQDRFRHYIVQDAHYLIGFGRALSLAAAKAPDPDGIVQFSRAAQDAIVVERALHGGFFRDYGIGPETFAGTPLTPACHHYVSYLLAAAYAEPFEVLCAALLPCFWIYKAVGDDIFARAVPDNPYRAWIDTYAGDEFAAAVSGMIAATDRAAEQASPSARARMHDAFTQATRLEWLFWDSAYRDAAWPL</sequence>
<comment type="similarity">
    <text evidence="1">Belongs to the TenA family.</text>
</comment>
<dbReference type="EC" id="3.5.99.2" evidence="1"/>
<dbReference type="Gene3D" id="1.20.910.10">
    <property type="entry name" value="Heme oxygenase-like"/>
    <property type="match status" value="1"/>
</dbReference>
<comment type="pathway">
    <text evidence="1">Cofactor biosynthesis; thiamine diphosphate biosynthesis.</text>
</comment>
<feature type="domain" description="Thiaminase-2/PQQC" evidence="2">
    <location>
        <begin position="30"/>
        <end position="222"/>
    </location>
</feature>
<dbReference type="InterPro" id="IPR050967">
    <property type="entry name" value="Thiamine_Salvage_TenA"/>
</dbReference>
<accession>A0A1I4MC62</accession>
<dbReference type="InterPro" id="IPR027574">
    <property type="entry name" value="Thiaminase_II"/>
</dbReference>
<dbReference type="PANTHER" id="PTHR43198:SF2">
    <property type="entry name" value="SI:CH1073-67J19.1-RELATED"/>
    <property type="match status" value="1"/>
</dbReference>
<evidence type="ECO:0000256" key="1">
    <source>
        <dbReference type="RuleBase" id="RU363093"/>
    </source>
</evidence>
<evidence type="ECO:0000313" key="4">
    <source>
        <dbReference type="Proteomes" id="UP000199048"/>
    </source>
</evidence>
<dbReference type="STRING" id="582667.SAMN05192568_101656"/>
<comment type="catalytic activity">
    <reaction evidence="1">
        <text>4-amino-5-aminomethyl-2-methylpyrimidine + H2O = 4-amino-5-hydroxymethyl-2-methylpyrimidine + NH4(+)</text>
        <dbReference type="Rhea" id="RHEA:31799"/>
        <dbReference type="ChEBI" id="CHEBI:15377"/>
        <dbReference type="ChEBI" id="CHEBI:16892"/>
        <dbReference type="ChEBI" id="CHEBI:28938"/>
        <dbReference type="ChEBI" id="CHEBI:63416"/>
        <dbReference type="EC" id="3.5.99.2"/>
    </reaction>
</comment>
<organism evidence="3 4">
    <name type="scientific">Methylobacterium pseudosasicola</name>
    <dbReference type="NCBI Taxonomy" id="582667"/>
    <lineage>
        <taxon>Bacteria</taxon>
        <taxon>Pseudomonadati</taxon>
        <taxon>Pseudomonadota</taxon>
        <taxon>Alphaproteobacteria</taxon>
        <taxon>Hyphomicrobiales</taxon>
        <taxon>Methylobacteriaceae</taxon>
        <taxon>Methylobacterium</taxon>
    </lineage>
</organism>
<dbReference type="CDD" id="cd19365">
    <property type="entry name" value="TenA_C-like"/>
    <property type="match status" value="1"/>
</dbReference>
<name>A0A1I4MC62_9HYPH</name>